<dbReference type="PANTHER" id="PTHR43390">
    <property type="entry name" value="SIGNAL PEPTIDASE I"/>
    <property type="match status" value="1"/>
</dbReference>
<dbReference type="InterPro" id="IPR000223">
    <property type="entry name" value="Pept_S26A_signal_pept_1"/>
</dbReference>
<evidence type="ECO:0000256" key="6">
    <source>
        <dbReference type="ARBA" id="ARBA00022801"/>
    </source>
</evidence>
<dbReference type="RefSeq" id="WP_008543942.1">
    <property type="nucleotide sequence ID" value="NZ_JH605020.1"/>
</dbReference>
<evidence type="ECO:0000256" key="2">
    <source>
        <dbReference type="ARBA" id="ARBA00009370"/>
    </source>
</evidence>
<gene>
    <name evidence="11" type="ORF">HMPREF9440_02516</name>
</gene>
<keyword evidence="5 8" id="KW-0645">Protease</keyword>
<dbReference type="EMBL" id="AFBQ01000384">
    <property type="protein sequence ID" value="EHY30155.1"/>
    <property type="molecule type" value="Genomic_DNA"/>
</dbReference>
<dbReference type="SUPFAM" id="SSF51306">
    <property type="entry name" value="LexA/Signal peptidase"/>
    <property type="match status" value="1"/>
</dbReference>
<evidence type="ECO:0000256" key="5">
    <source>
        <dbReference type="ARBA" id="ARBA00022670"/>
    </source>
</evidence>
<protein>
    <recommendedName>
        <fullName evidence="4 8">Signal peptidase I</fullName>
        <ecNumber evidence="3 8">3.4.21.89</ecNumber>
    </recommendedName>
</protein>
<sequence>MNFALILFILTVVTGVFWVADRRVFLPKRREAARAAVTAFEAANREAIDRGDARVIDQRNDMEARALRQPWWLEYTAGLFPVIAIVFLLRSFLFEPFRIPSGSMLPTLHVGDFILVNKYDYGLRIPVLNTKFLPIGSPERGDVVVFHYPMDESVDYIKRVVGVPGDTVEYRNKVVFVNGVEQKQSEPRDFVDENTLVTLSERDETLNGVTHLMTVDPRRPSAVHPGAVMRREEGCKYNSEGFICTVPEGRYFVMGDNRDNSEDSRYWGFVEDRQLVGRAVLIWANFSDMSRVGGFN</sequence>
<proteinExistence type="inferred from homology"/>
<dbReference type="Pfam" id="PF10502">
    <property type="entry name" value="Peptidase_S26"/>
    <property type="match status" value="1"/>
</dbReference>
<feature type="transmembrane region" description="Helical" evidence="8">
    <location>
        <begin position="72"/>
        <end position="93"/>
    </location>
</feature>
<dbReference type="PROSITE" id="PS00761">
    <property type="entry name" value="SPASE_I_3"/>
    <property type="match status" value="1"/>
</dbReference>
<dbReference type="GO" id="GO:0009003">
    <property type="term" value="F:signal peptidase activity"/>
    <property type="evidence" value="ECO:0007669"/>
    <property type="project" value="UniProtKB-EC"/>
</dbReference>
<accession>H3KIA8</accession>
<dbReference type="CDD" id="cd06530">
    <property type="entry name" value="S26_SPase_I"/>
    <property type="match status" value="1"/>
</dbReference>
<evidence type="ECO:0000256" key="9">
    <source>
        <dbReference type="RuleBase" id="RU362042"/>
    </source>
</evidence>
<dbReference type="PANTHER" id="PTHR43390:SF1">
    <property type="entry name" value="CHLOROPLAST PROCESSING PEPTIDASE"/>
    <property type="match status" value="1"/>
</dbReference>
<dbReference type="Gene3D" id="2.10.109.10">
    <property type="entry name" value="Umud Fragment, subunit A"/>
    <property type="match status" value="1"/>
</dbReference>
<comment type="similarity">
    <text evidence="2 9">Belongs to the peptidase S26 family.</text>
</comment>
<evidence type="ECO:0000256" key="1">
    <source>
        <dbReference type="ARBA" id="ARBA00000677"/>
    </source>
</evidence>
<dbReference type="AlphaFoldDB" id="H3KIA8"/>
<dbReference type="PROSITE" id="PS00760">
    <property type="entry name" value="SPASE_I_2"/>
    <property type="match status" value="1"/>
</dbReference>
<dbReference type="InterPro" id="IPR019533">
    <property type="entry name" value="Peptidase_S26"/>
</dbReference>
<dbReference type="NCBIfam" id="TIGR02227">
    <property type="entry name" value="sigpep_I_bact"/>
    <property type="match status" value="1"/>
</dbReference>
<dbReference type="GO" id="GO:0016020">
    <property type="term" value="C:membrane"/>
    <property type="evidence" value="ECO:0007669"/>
    <property type="project" value="UniProtKB-SubCell"/>
</dbReference>
<dbReference type="Proteomes" id="UP000004956">
    <property type="component" value="Unassembled WGS sequence"/>
</dbReference>
<dbReference type="PRINTS" id="PR00727">
    <property type="entry name" value="LEADERPTASE"/>
</dbReference>
<organism evidence="11 12">
    <name type="scientific">Sutterella parvirubra YIT 11816</name>
    <dbReference type="NCBI Taxonomy" id="762967"/>
    <lineage>
        <taxon>Bacteria</taxon>
        <taxon>Pseudomonadati</taxon>
        <taxon>Pseudomonadota</taxon>
        <taxon>Betaproteobacteria</taxon>
        <taxon>Burkholderiales</taxon>
        <taxon>Sutterellaceae</taxon>
        <taxon>Sutterella</taxon>
    </lineage>
</organism>
<feature type="active site" evidence="7">
    <location>
        <position position="103"/>
    </location>
</feature>
<dbReference type="MEROPS" id="S26.001"/>
<dbReference type="HOGENOM" id="CLU_028723_1_1_4"/>
<evidence type="ECO:0000256" key="7">
    <source>
        <dbReference type="PIRSR" id="PIRSR600223-1"/>
    </source>
</evidence>
<keyword evidence="8" id="KW-0812">Transmembrane</keyword>
<dbReference type="OrthoDB" id="9815782at2"/>
<comment type="caution">
    <text evidence="11">The sequence shown here is derived from an EMBL/GenBank/DDBJ whole genome shotgun (WGS) entry which is preliminary data.</text>
</comment>
<dbReference type="EC" id="3.4.21.89" evidence="3 8"/>
<feature type="domain" description="Peptidase S26" evidence="10">
    <location>
        <begin position="73"/>
        <end position="283"/>
    </location>
</feature>
<dbReference type="STRING" id="762967.HMPREF9440_02516"/>
<feature type="active site" evidence="7">
    <location>
        <position position="158"/>
    </location>
</feature>
<name>H3KIA8_9BURK</name>
<keyword evidence="8" id="KW-1133">Transmembrane helix</keyword>
<dbReference type="InterPro" id="IPR019758">
    <property type="entry name" value="Pept_S26A_signal_pept_1_CS"/>
</dbReference>
<comment type="catalytic activity">
    <reaction evidence="1 8">
        <text>Cleavage of hydrophobic, N-terminal signal or leader sequences from secreted and periplasmic proteins.</text>
        <dbReference type="EC" id="3.4.21.89"/>
    </reaction>
</comment>
<keyword evidence="12" id="KW-1185">Reference proteome</keyword>
<keyword evidence="6 8" id="KW-0378">Hydrolase</keyword>
<reference evidence="11 12" key="1">
    <citation type="submission" date="2011-11" db="EMBL/GenBank/DDBJ databases">
        <authorList>
            <person name="Weinstock G."/>
            <person name="Sodergren E."/>
            <person name="Clifton S."/>
            <person name="Fulton L."/>
            <person name="Fulton B."/>
            <person name="Courtney L."/>
            <person name="Fronick C."/>
            <person name="Harrison M."/>
            <person name="Strong C."/>
            <person name="Farmer C."/>
            <person name="Delahaunty K."/>
            <person name="Markovic C."/>
            <person name="Hall O."/>
            <person name="Minx P."/>
            <person name="Tomlinson C."/>
            <person name="Mitreva M."/>
            <person name="Hou S."/>
            <person name="Chen J."/>
            <person name="Wollam A."/>
            <person name="Pepin K.H."/>
            <person name="Johnson M."/>
            <person name="Bhonagiri V."/>
            <person name="Zhang X."/>
            <person name="Suruliraj S."/>
            <person name="Warren W."/>
            <person name="Chinwalla A."/>
            <person name="Mardis E.R."/>
            <person name="Wilson R.K."/>
        </authorList>
    </citation>
    <scope>NUCLEOTIDE SEQUENCE [LARGE SCALE GENOMIC DNA]</scope>
    <source>
        <strain evidence="11 12">YIT 11816</strain>
    </source>
</reference>
<dbReference type="PATRIC" id="fig|762967.3.peg.1977"/>
<dbReference type="PROSITE" id="PS00501">
    <property type="entry name" value="SPASE_I_1"/>
    <property type="match status" value="1"/>
</dbReference>
<evidence type="ECO:0000256" key="4">
    <source>
        <dbReference type="ARBA" id="ARBA00019232"/>
    </source>
</evidence>
<evidence type="ECO:0000313" key="12">
    <source>
        <dbReference type="Proteomes" id="UP000004956"/>
    </source>
</evidence>
<evidence type="ECO:0000313" key="11">
    <source>
        <dbReference type="EMBL" id="EHY30155.1"/>
    </source>
</evidence>
<dbReference type="InterPro" id="IPR019756">
    <property type="entry name" value="Pept_S26A_signal_pept_1_Ser-AS"/>
</dbReference>
<evidence type="ECO:0000259" key="10">
    <source>
        <dbReference type="Pfam" id="PF10502"/>
    </source>
</evidence>
<evidence type="ECO:0000256" key="3">
    <source>
        <dbReference type="ARBA" id="ARBA00013208"/>
    </source>
</evidence>
<dbReference type="GO" id="GO:0006465">
    <property type="term" value="P:signal peptide processing"/>
    <property type="evidence" value="ECO:0007669"/>
    <property type="project" value="InterPro"/>
</dbReference>
<dbReference type="GO" id="GO:0004252">
    <property type="term" value="F:serine-type endopeptidase activity"/>
    <property type="evidence" value="ECO:0007669"/>
    <property type="project" value="InterPro"/>
</dbReference>
<keyword evidence="8" id="KW-0472">Membrane</keyword>
<dbReference type="InterPro" id="IPR019757">
    <property type="entry name" value="Pept_S26A_signal_pept_1_Lys-AS"/>
</dbReference>
<comment type="subcellular location">
    <subcellularLocation>
        <location evidence="9">Membrane</location>
        <topology evidence="9">Single-pass type II membrane protein</topology>
    </subcellularLocation>
</comment>
<evidence type="ECO:0000256" key="8">
    <source>
        <dbReference type="RuleBase" id="RU003993"/>
    </source>
</evidence>
<dbReference type="InterPro" id="IPR036286">
    <property type="entry name" value="LexA/Signal_pep-like_sf"/>
</dbReference>